<dbReference type="GO" id="GO:0003723">
    <property type="term" value="F:RNA binding"/>
    <property type="evidence" value="ECO:0007669"/>
    <property type="project" value="UniProtKB-UniRule"/>
</dbReference>
<dbReference type="Pfam" id="PF00013">
    <property type="entry name" value="KH_1"/>
    <property type="match status" value="1"/>
</dbReference>
<feature type="domain" description="K Homology" evidence="2">
    <location>
        <begin position="4"/>
        <end position="38"/>
    </location>
</feature>
<gene>
    <name evidence="3" type="ORF">M422DRAFT_32420</name>
</gene>
<accession>A0A0C9VQN1</accession>
<keyword evidence="1" id="KW-0694">RNA-binding</keyword>
<keyword evidence="4" id="KW-1185">Reference proteome</keyword>
<evidence type="ECO:0000313" key="4">
    <source>
        <dbReference type="Proteomes" id="UP000054279"/>
    </source>
</evidence>
<dbReference type="InterPro" id="IPR004088">
    <property type="entry name" value="KH_dom_type_1"/>
</dbReference>
<dbReference type="HOGENOM" id="CLU_2348056_0_0_1"/>
<dbReference type="AlphaFoldDB" id="A0A0C9VQN1"/>
<evidence type="ECO:0000313" key="3">
    <source>
        <dbReference type="EMBL" id="KIJ40206.1"/>
    </source>
</evidence>
<dbReference type="SUPFAM" id="SSF54791">
    <property type="entry name" value="Eukaryotic type KH-domain (KH-domain type I)"/>
    <property type="match status" value="1"/>
</dbReference>
<sequence length="97" mass="10904">MSSHVPEAYHKHVIGAGGRSIQRIMKKYGVYVKFSNADEFLLLGGYNDNMDNVIAWTPRKNSVNLELLRQAVSENISPKVHPPSFILMSFTNARVLS</sequence>
<organism evidence="3 4">
    <name type="scientific">Sphaerobolus stellatus (strain SS14)</name>
    <dbReference type="NCBI Taxonomy" id="990650"/>
    <lineage>
        <taxon>Eukaryota</taxon>
        <taxon>Fungi</taxon>
        <taxon>Dikarya</taxon>
        <taxon>Basidiomycota</taxon>
        <taxon>Agaricomycotina</taxon>
        <taxon>Agaricomycetes</taxon>
        <taxon>Phallomycetidae</taxon>
        <taxon>Geastrales</taxon>
        <taxon>Sphaerobolaceae</taxon>
        <taxon>Sphaerobolus</taxon>
    </lineage>
</organism>
<protein>
    <recommendedName>
        <fullName evidence="2">K Homology domain-containing protein</fullName>
    </recommendedName>
</protein>
<dbReference type="OrthoDB" id="271862at2759"/>
<dbReference type="InterPro" id="IPR036612">
    <property type="entry name" value="KH_dom_type_1_sf"/>
</dbReference>
<dbReference type="Gene3D" id="3.30.1370.10">
    <property type="entry name" value="K Homology domain, type 1"/>
    <property type="match status" value="1"/>
</dbReference>
<dbReference type="PROSITE" id="PS50084">
    <property type="entry name" value="KH_TYPE_1"/>
    <property type="match status" value="1"/>
</dbReference>
<name>A0A0C9VQN1_SPHS4</name>
<proteinExistence type="predicted"/>
<dbReference type="EMBL" id="KN837146">
    <property type="protein sequence ID" value="KIJ40206.1"/>
    <property type="molecule type" value="Genomic_DNA"/>
</dbReference>
<evidence type="ECO:0000259" key="2">
    <source>
        <dbReference type="Pfam" id="PF00013"/>
    </source>
</evidence>
<evidence type="ECO:0000256" key="1">
    <source>
        <dbReference type="PROSITE-ProRule" id="PRU00117"/>
    </source>
</evidence>
<dbReference type="Proteomes" id="UP000054279">
    <property type="component" value="Unassembled WGS sequence"/>
</dbReference>
<reference evidence="3 4" key="1">
    <citation type="submission" date="2014-06" db="EMBL/GenBank/DDBJ databases">
        <title>Evolutionary Origins and Diversification of the Mycorrhizal Mutualists.</title>
        <authorList>
            <consortium name="DOE Joint Genome Institute"/>
            <consortium name="Mycorrhizal Genomics Consortium"/>
            <person name="Kohler A."/>
            <person name="Kuo A."/>
            <person name="Nagy L.G."/>
            <person name="Floudas D."/>
            <person name="Copeland A."/>
            <person name="Barry K.W."/>
            <person name="Cichocki N."/>
            <person name="Veneault-Fourrey C."/>
            <person name="LaButti K."/>
            <person name="Lindquist E.A."/>
            <person name="Lipzen A."/>
            <person name="Lundell T."/>
            <person name="Morin E."/>
            <person name="Murat C."/>
            <person name="Riley R."/>
            <person name="Ohm R."/>
            <person name="Sun H."/>
            <person name="Tunlid A."/>
            <person name="Henrissat B."/>
            <person name="Grigoriev I.V."/>
            <person name="Hibbett D.S."/>
            <person name="Martin F."/>
        </authorList>
    </citation>
    <scope>NUCLEOTIDE SEQUENCE [LARGE SCALE GENOMIC DNA]</scope>
    <source>
        <strain evidence="3 4">SS14</strain>
    </source>
</reference>